<dbReference type="AlphaFoldDB" id="A0A1L6JFL6"/>
<keyword evidence="4" id="KW-0574">Periplasm</keyword>
<dbReference type="STRING" id="93064.BRX40_21700"/>
<dbReference type="InterPro" id="IPR047685">
    <property type="entry name" value="CopC-like"/>
</dbReference>
<evidence type="ECO:0000256" key="5">
    <source>
        <dbReference type="ARBA" id="ARBA00023008"/>
    </source>
</evidence>
<evidence type="ECO:0000313" key="8">
    <source>
        <dbReference type="EMBL" id="APR54695.1"/>
    </source>
</evidence>
<dbReference type="InterPro" id="IPR014755">
    <property type="entry name" value="Cu-Rt/internalin_Ig-like"/>
</dbReference>
<dbReference type="Proteomes" id="UP000185161">
    <property type="component" value="Chromosome"/>
</dbReference>
<dbReference type="SUPFAM" id="SSF81296">
    <property type="entry name" value="E set domains"/>
    <property type="match status" value="1"/>
</dbReference>
<evidence type="ECO:0000256" key="4">
    <source>
        <dbReference type="ARBA" id="ARBA00022764"/>
    </source>
</evidence>
<reference evidence="8" key="1">
    <citation type="submission" date="2016-12" db="EMBL/GenBank/DDBJ databases">
        <title>Whole genome sequencing of Sphingomonas koreensis.</title>
        <authorList>
            <person name="Conlan S."/>
            <person name="Thomas P.J."/>
            <person name="Mullikin J."/>
            <person name="Palmore T.N."/>
            <person name="Frank K.M."/>
            <person name="Segre J.A."/>
        </authorList>
    </citation>
    <scope>NUCLEOTIDE SEQUENCE</scope>
    <source>
        <strain evidence="8">ABOJV</strain>
    </source>
</reference>
<dbReference type="InterPro" id="IPR007348">
    <property type="entry name" value="CopC_dom"/>
</dbReference>
<reference evidence="10" key="2">
    <citation type="submission" date="2016-12" db="EMBL/GenBank/DDBJ databases">
        <title>Whole genome sequencing of Sphingomonas sp. ABOJV.</title>
        <authorList>
            <person name="Conlan S."/>
            <person name="Thomas P.J."/>
            <person name="Mullikin J."/>
            <person name="Palmore T.N."/>
            <person name="Frank K.M."/>
            <person name="Segre J.A."/>
        </authorList>
    </citation>
    <scope>NUCLEOTIDE SEQUENCE [LARGE SCALE GENOMIC DNA]</scope>
    <source>
        <strain evidence="10">ABOJV</strain>
    </source>
</reference>
<protein>
    <submittedName>
        <fullName evidence="9">Copper resistance protein CopC</fullName>
    </submittedName>
</protein>
<evidence type="ECO:0000313" key="9">
    <source>
        <dbReference type="EMBL" id="RSU99486.1"/>
    </source>
</evidence>
<evidence type="ECO:0000259" key="7">
    <source>
        <dbReference type="Pfam" id="PF04234"/>
    </source>
</evidence>
<evidence type="ECO:0000256" key="1">
    <source>
        <dbReference type="ARBA" id="ARBA00004418"/>
    </source>
</evidence>
<keyword evidence="3 6" id="KW-0732">Signal</keyword>
<keyword evidence="10" id="KW-1185">Reference proteome</keyword>
<dbReference type="InterPro" id="IPR014756">
    <property type="entry name" value="Ig_E-set"/>
</dbReference>
<proteinExistence type="inferred from homology"/>
<feature type="signal peptide" evidence="6">
    <location>
        <begin position="1"/>
        <end position="25"/>
    </location>
</feature>
<dbReference type="EMBL" id="QQWO01000021">
    <property type="protein sequence ID" value="RSU99486.1"/>
    <property type="molecule type" value="Genomic_DNA"/>
</dbReference>
<evidence type="ECO:0000256" key="6">
    <source>
        <dbReference type="SAM" id="SignalP"/>
    </source>
</evidence>
<dbReference type="EMBL" id="CP018820">
    <property type="protein sequence ID" value="APR54695.1"/>
    <property type="molecule type" value="Genomic_DNA"/>
</dbReference>
<dbReference type="Pfam" id="PF04234">
    <property type="entry name" value="CopC"/>
    <property type="match status" value="1"/>
</dbReference>
<accession>A0A1L6JFL6</accession>
<dbReference type="GO" id="GO:0005507">
    <property type="term" value="F:copper ion binding"/>
    <property type="evidence" value="ECO:0007669"/>
    <property type="project" value="InterPro"/>
</dbReference>
<organism evidence="8 10">
    <name type="scientific">Sphingomonas koreensis</name>
    <dbReference type="NCBI Taxonomy" id="93064"/>
    <lineage>
        <taxon>Bacteria</taxon>
        <taxon>Pseudomonadati</taxon>
        <taxon>Pseudomonadota</taxon>
        <taxon>Alphaproteobacteria</taxon>
        <taxon>Sphingomonadales</taxon>
        <taxon>Sphingomonadaceae</taxon>
        <taxon>Sphingomonas</taxon>
    </lineage>
</organism>
<keyword evidence="5" id="KW-0186">Copper</keyword>
<dbReference type="Proteomes" id="UP000286681">
    <property type="component" value="Unassembled WGS sequence"/>
</dbReference>
<evidence type="ECO:0000256" key="2">
    <source>
        <dbReference type="ARBA" id="ARBA00010509"/>
    </source>
</evidence>
<dbReference type="GeneID" id="44135185"/>
<dbReference type="OrthoDB" id="9796814at2"/>
<dbReference type="GO" id="GO:0042597">
    <property type="term" value="C:periplasmic space"/>
    <property type="evidence" value="ECO:0007669"/>
    <property type="project" value="UniProtKB-SubCell"/>
</dbReference>
<dbReference type="Gene3D" id="2.60.40.1220">
    <property type="match status" value="1"/>
</dbReference>
<gene>
    <name evidence="8" type="ORF">BRX40_21700</name>
    <name evidence="9" type="ORF">CA257_19395</name>
</gene>
<comment type="similarity">
    <text evidence="2">Belongs to the CopC family.</text>
</comment>
<reference evidence="9 11" key="3">
    <citation type="submission" date="2018-07" db="EMBL/GenBank/DDBJ databases">
        <title>Genomic and Epidemiologic Investigation of an Indolent Hospital Outbreak.</title>
        <authorList>
            <person name="Johnson R.C."/>
            <person name="Deming C."/>
            <person name="Conlan S."/>
            <person name="Zellmer C.J."/>
            <person name="Michelin A.V."/>
            <person name="Lee-Lin S."/>
            <person name="Thomas P.J."/>
            <person name="Park M."/>
            <person name="Weingarten R.A."/>
            <person name="Less J."/>
            <person name="Dekker J.P."/>
            <person name="Frank K.M."/>
            <person name="Musser K.A."/>
            <person name="Mcquiston J.R."/>
            <person name="Henderson D.K."/>
            <person name="Lau A.F."/>
            <person name="Palmore T.N."/>
            <person name="Segre J.A."/>
        </authorList>
    </citation>
    <scope>NUCLEOTIDE SEQUENCE [LARGE SCALE GENOMIC DNA]</scope>
    <source>
        <strain evidence="9 11">SK-NIH.Env10_0317</strain>
    </source>
</reference>
<comment type="subcellular location">
    <subcellularLocation>
        <location evidence="1">Periplasm</location>
    </subcellularLocation>
</comment>
<dbReference type="KEGG" id="skr:BRX40_21700"/>
<evidence type="ECO:0000313" key="10">
    <source>
        <dbReference type="Proteomes" id="UP000185161"/>
    </source>
</evidence>
<feature type="chain" id="PRO_5041797989" evidence="6">
    <location>
        <begin position="26"/>
        <end position="129"/>
    </location>
</feature>
<name>A0A1L6JFL6_9SPHN</name>
<dbReference type="RefSeq" id="WP_075152951.1">
    <property type="nucleotide sequence ID" value="NZ_CP018820.1"/>
</dbReference>
<evidence type="ECO:0000256" key="3">
    <source>
        <dbReference type="ARBA" id="ARBA00022729"/>
    </source>
</evidence>
<sequence>MPPFTKVALSLAATIAFAFPGLAVAHPKLVAATPAANKPAKGVSRIVLKFSERLTPKLSGATLTMTGMPGMANHPDMKMTGVNAAVGSDGTTIVLTSARPLPAGTYRVDWHVVGADTHRITGTHNFAVN</sequence>
<dbReference type="NCBIfam" id="NF033814">
    <property type="entry name" value="copper_CopC"/>
    <property type="match status" value="1"/>
</dbReference>
<evidence type="ECO:0000313" key="11">
    <source>
        <dbReference type="Proteomes" id="UP000286681"/>
    </source>
</evidence>
<dbReference type="GO" id="GO:0046688">
    <property type="term" value="P:response to copper ion"/>
    <property type="evidence" value="ECO:0007669"/>
    <property type="project" value="InterPro"/>
</dbReference>
<feature type="domain" description="CopC" evidence="7">
    <location>
        <begin position="26"/>
        <end position="128"/>
    </location>
</feature>